<dbReference type="SUPFAM" id="SSF103025">
    <property type="entry name" value="Folate-binding domain"/>
    <property type="match status" value="1"/>
</dbReference>
<proteinExistence type="predicted"/>
<dbReference type="Gene3D" id="3.30.70.1520">
    <property type="entry name" value="Heterotetrameric sarcosine oxidase"/>
    <property type="match status" value="1"/>
</dbReference>
<keyword evidence="2" id="KW-1185">Reference proteome</keyword>
<protein>
    <recommendedName>
        <fullName evidence="3">Aminomethyltransferase folate-binding domain-containing protein</fullName>
    </recommendedName>
</protein>
<organism evidence="1 2">
    <name type="scientific">Streptomyces antimycoticus</name>
    <dbReference type="NCBI Taxonomy" id="68175"/>
    <lineage>
        <taxon>Bacteria</taxon>
        <taxon>Bacillati</taxon>
        <taxon>Actinomycetota</taxon>
        <taxon>Actinomycetes</taxon>
        <taxon>Kitasatosporales</taxon>
        <taxon>Streptomycetaceae</taxon>
        <taxon>Streptomyces</taxon>
        <taxon>Streptomyces violaceusniger group</taxon>
    </lineage>
</organism>
<sequence length="247" mass="25742">MAEPTNAAGAGAGAVAGAGPVALRTSPLAHLVERMRTATVTGPRGVTLTEWPFRTMVNLRVDPASAAAVRIEESLGAPLPRQCGHTTASGSHTVLWLGPDEWLVLSPADRVDATAVVAELRAALGADPGSVVDVSANRTTLELSGPAARQVLEKGCPLDLHPRAFGPATRCRPRWGPSRCCSGRSTAPRPTGCSPVLVRRLPGALAHRRDERVPRAGAGLMGCPDGVGRARCTSRRHRASGRTGESR</sequence>
<dbReference type="Proteomes" id="UP000299290">
    <property type="component" value="Unassembled WGS sequence"/>
</dbReference>
<reference evidence="1 2" key="1">
    <citation type="journal article" date="2020" name="Int. J. Syst. Evol. Microbiol.">
        <title>Reclassification of Streptomyces castelarensis and Streptomyces sporoclivatus as later heterotypic synonyms of Streptomyces antimycoticus.</title>
        <authorList>
            <person name="Komaki H."/>
            <person name="Tamura T."/>
        </authorList>
    </citation>
    <scope>NUCLEOTIDE SEQUENCE [LARGE SCALE GENOMIC DNA]</scope>
    <source>
        <strain evidence="1 2">NBRC 12839</strain>
    </source>
</reference>
<accession>A0A4D4JW76</accession>
<name>A0A4D4JW76_9ACTN</name>
<comment type="caution">
    <text evidence="1">The sequence shown here is derived from an EMBL/GenBank/DDBJ whole genome shotgun (WGS) entry which is preliminary data.</text>
</comment>
<dbReference type="AlphaFoldDB" id="A0A4D4JW76"/>
<dbReference type="EMBL" id="BJHV01000001">
    <property type="protein sequence ID" value="GDY40965.1"/>
    <property type="molecule type" value="Genomic_DNA"/>
</dbReference>
<dbReference type="InterPro" id="IPR007375">
    <property type="entry name" value="SoxG"/>
</dbReference>
<dbReference type="Pfam" id="PF04268">
    <property type="entry name" value="SoxG"/>
    <property type="match status" value="1"/>
</dbReference>
<dbReference type="RefSeq" id="WP_228052727.1">
    <property type="nucleotide sequence ID" value="NZ_BJHV01000001.1"/>
</dbReference>
<gene>
    <name evidence="1" type="ORF">SANT12839_018470</name>
</gene>
<evidence type="ECO:0000313" key="2">
    <source>
        <dbReference type="Proteomes" id="UP000299290"/>
    </source>
</evidence>
<evidence type="ECO:0008006" key="3">
    <source>
        <dbReference type="Google" id="ProtNLM"/>
    </source>
</evidence>
<evidence type="ECO:0000313" key="1">
    <source>
        <dbReference type="EMBL" id="GDY40965.1"/>
    </source>
</evidence>